<evidence type="ECO:0000256" key="5">
    <source>
        <dbReference type="ARBA" id="ARBA00023274"/>
    </source>
</evidence>
<keyword evidence="13" id="KW-1185">Reference proteome</keyword>
<keyword evidence="2" id="KW-0809">Transit peptide</keyword>
<evidence type="ECO:0000256" key="6">
    <source>
        <dbReference type="ARBA" id="ARBA00038073"/>
    </source>
</evidence>
<feature type="signal peptide" evidence="10">
    <location>
        <begin position="1"/>
        <end position="20"/>
    </location>
</feature>
<dbReference type="EMBL" id="JBAMIC010000021">
    <property type="protein sequence ID" value="KAK7092579.1"/>
    <property type="molecule type" value="Genomic_DNA"/>
</dbReference>
<dbReference type="InterPro" id="IPR032710">
    <property type="entry name" value="NTF2-like_dom_sf"/>
</dbReference>
<dbReference type="InterPro" id="IPR007379">
    <property type="entry name" value="Tim44-like_dom"/>
</dbReference>
<keyword evidence="10" id="KW-0732">Signal</keyword>
<comment type="caution">
    <text evidence="12">The sequence shown here is derived from an EMBL/GenBank/DDBJ whole genome shotgun (WGS) entry which is preliminary data.</text>
</comment>
<dbReference type="GO" id="GO:0005739">
    <property type="term" value="C:mitochondrion"/>
    <property type="evidence" value="ECO:0007669"/>
    <property type="project" value="UniProtKB-SubCell"/>
</dbReference>
<feature type="compositionally biased region" description="Low complexity" evidence="9">
    <location>
        <begin position="338"/>
        <end position="347"/>
    </location>
</feature>
<evidence type="ECO:0000256" key="1">
    <source>
        <dbReference type="ARBA" id="ARBA00004173"/>
    </source>
</evidence>
<comment type="similarity">
    <text evidence="6">Belongs to the mitochondrion-specific ribosomal protein mL45 family.</text>
</comment>
<organism evidence="12 13">
    <name type="scientific">Littorina saxatilis</name>
    <dbReference type="NCBI Taxonomy" id="31220"/>
    <lineage>
        <taxon>Eukaryota</taxon>
        <taxon>Metazoa</taxon>
        <taxon>Spiralia</taxon>
        <taxon>Lophotrochozoa</taxon>
        <taxon>Mollusca</taxon>
        <taxon>Gastropoda</taxon>
        <taxon>Caenogastropoda</taxon>
        <taxon>Littorinimorpha</taxon>
        <taxon>Littorinoidea</taxon>
        <taxon>Littorinidae</taxon>
        <taxon>Littorina</taxon>
    </lineage>
</organism>
<evidence type="ECO:0000313" key="12">
    <source>
        <dbReference type="EMBL" id="KAK7092579.1"/>
    </source>
</evidence>
<dbReference type="Gene3D" id="3.10.450.240">
    <property type="match status" value="1"/>
</dbReference>
<dbReference type="PANTHER" id="PTHR28554:SF1">
    <property type="entry name" value="LARGE RIBOSOMAL SUBUNIT PROTEIN ML45"/>
    <property type="match status" value="1"/>
</dbReference>
<name>A0AAN9AT96_9CAEN</name>
<proteinExistence type="inferred from homology"/>
<dbReference type="SMART" id="SM00978">
    <property type="entry name" value="Tim44"/>
    <property type="match status" value="1"/>
</dbReference>
<evidence type="ECO:0000256" key="10">
    <source>
        <dbReference type="SAM" id="SignalP"/>
    </source>
</evidence>
<dbReference type="Proteomes" id="UP001374579">
    <property type="component" value="Unassembled WGS sequence"/>
</dbReference>
<evidence type="ECO:0000313" key="13">
    <source>
        <dbReference type="Proteomes" id="UP001374579"/>
    </source>
</evidence>
<feature type="region of interest" description="Disordered" evidence="9">
    <location>
        <begin position="320"/>
        <end position="347"/>
    </location>
</feature>
<comment type="subcellular location">
    <subcellularLocation>
        <location evidence="1">Mitochondrion</location>
    </subcellularLocation>
</comment>
<dbReference type="FunFam" id="3.10.450.240:FF:000003">
    <property type="entry name" value="39S ribosomal protein L45, mitochondrial"/>
    <property type="match status" value="1"/>
</dbReference>
<dbReference type="PANTHER" id="PTHR28554">
    <property type="entry name" value="39S RIBOSOMAL PROTEIN L45, MITOCHONDRIAL"/>
    <property type="match status" value="1"/>
</dbReference>
<keyword evidence="3" id="KW-0689">Ribosomal protein</keyword>
<dbReference type="GO" id="GO:1990904">
    <property type="term" value="C:ribonucleoprotein complex"/>
    <property type="evidence" value="ECO:0007669"/>
    <property type="project" value="UniProtKB-KW"/>
</dbReference>
<accession>A0AAN9AT96</accession>
<keyword evidence="5" id="KW-0687">Ribonucleoprotein</keyword>
<dbReference type="AlphaFoldDB" id="A0AAN9AT96"/>
<evidence type="ECO:0000256" key="7">
    <source>
        <dbReference type="ARBA" id="ARBA00039448"/>
    </source>
</evidence>
<evidence type="ECO:0000256" key="4">
    <source>
        <dbReference type="ARBA" id="ARBA00023128"/>
    </source>
</evidence>
<evidence type="ECO:0000256" key="8">
    <source>
        <dbReference type="ARBA" id="ARBA00043031"/>
    </source>
</evidence>
<feature type="chain" id="PRO_5043007225" description="Large ribosomal subunit protein mL45" evidence="10">
    <location>
        <begin position="21"/>
        <end position="347"/>
    </location>
</feature>
<feature type="compositionally biased region" description="Acidic residues" evidence="9">
    <location>
        <begin position="321"/>
        <end position="330"/>
    </location>
</feature>
<dbReference type="InterPro" id="IPR051975">
    <property type="entry name" value="mtLSU_mL45"/>
</dbReference>
<dbReference type="SUPFAM" id="SSF54427">
    <property type="entry name" value="NTF2-like"/>
    <property type="match status" value="1"/>
</dbReference>
<protein>
    <recommendedName>
        <fullName evidence="7">Large ribosomal subunit protein mL45</fullName>
    </recommendedName>
    <alternativeName>
        <fullName evidence="8">39S ribosomal protein L45, mitochondrial</fullName>
    </alternativeName>
</protein>
<reference evidence="12 13" key="1">
    <citation type="submission" date="2024-02" db="EMBL/GenBank/DDBJ databases">
        <title>Chromosome-scale genome assembly of the rough periwinkle Littorina saxatilis.</title>
        <authorList>
            <person name="De Jode A."/>
            <person name="Faria R."/>
            <person name="Formenti G."/>
            <person name="Sims Y."/>
            <person name="Smith T.P."/>
            <person name="Tracey A."/>
            <person name="Wood J.M.D."/>
            <person name="Zagrodzka Z.B."/>
            <person name="Johannesson K."/>
            <person name="Butlin R.K."/>
            <person name="Leder E.H."/>
        </authorList>
    </citation>
    <scope>NUCLEOTIDE SEQUENCE [LARGE SCALE GENOMIC DNA]</scope>
    <source>
        <strain evidence="12">Snail1</strain>
        <tissue evidence="12">Muscle</tissue>
    </source>
</reference>
<evidence type="ECO:0000259" key="11">
    <source>
        <dbReference type="SMART" id="SM00978"/>
    </source>
</evidence>
<sequence>MTSRASMASHMVLTLRRSVALQKACCQCVAATGSGTGLLASHMQVRGFPSTKHYDPKFRKQRKEKFFKIDLPDFQKLIKDSKSTPDEFRMKLKKEGRLPPRTFQERPINISNTGAIFEAFIPPEGDGKSSLISKEGVKQKYSELEKKGKSLLDLRKVRKFEEGFDTKEFAQLALDIVIEAQELLTNLEKNQERLHDLVTEKAFPEMVHGLDTKTIRWQFVQSIESPRTVHVRTTEMLSKDNLYAQVTVRLHTQQILAVYDRFGRLMYGDPEQHRDVLEYVVLEKHIANEYGQWRIHGKIIPDWMPSRGVLHKTYVKPEFDPLPELEEEEKEEKKTESSGESSGLATA</sequence>
<evidence type="ECO:0000256" key="3">
    <source>
        <dbReference type="ARBA" id="ARBA00022980"/>
    </source>
</evidence>
<evidence type="ECO:0000256" key="9">
    <source>
        <dbReference type="SAM" id="MobiDB-lite"/>
    </source>
</evidence>
<dbReference type="Pfam" id="PF04280">
    <property type="entry name" value="Tim44"/>
    <property type="match status" value="1"/>
</dbReference>
<evidence type="ECO:0000256" key="2">
    <source>
        <dbReference type="ARBA" id="ARBA00022946"/>
    </source>
</evidence>
<gene>
    <name evidence="12" type="ORF">V1264_008303</name>
</gene>
<dbReference type="GO" id="GO:0005840">
    <property type="term" value="C:ribosome"/>
    <property type="evidence" value="ECO:0007669"/>
    <property type="project" value="UniProtKB-KW"/>
</dbReference>
<feature type="domain" description="Tim44-like" evidence="11">
    <location>
        <begin position="150"/>
        <end position="300"/>
    </location>
</feature>
<keyword evidence="4" id="KW-0496">Mitochondrion</keyword>